<gene>
    <name evidence="4" type="ORF">BDP27DRAFT_1230377</name>
</gene>
<dbReference type="InterPro" id="IPR001227">
    <property type="entry name" value="Ac_transferase_dom_sf"/>
</dbReference>
<feature type="domain" description="Ketosynthase family 3 (KS3)" evidence="3">
    <location>
        <begin position="5"/>
        <end position="440"/>
    </location>
</feature>
<evidence type="ECO:0000313" key="4">
    <source>
        <dbReference type="EMBL" id="KAF9064546.1"/>
    </source>
</evidence>
<dbReference type="Pfam" id="PF00698">
    <property type="entry name" value="Acyl_transf_1"/>
    <property type="match status" value="1"/>
</dbReference>
<dbReference type="Gene3D" id="3.30.70.3290">
    <property type="match status" value="1"/>
</dbReference>
<dbReference type="Gene3D" id="3.40.366.10">
    <property type="entry name" value="Malonyl-Coenzyme A Acyl Carrier Protein, domain 2"/>
    <property type="match status" value="1"/>
</dbReference>
<dbReference type="GO" id="GO:0004312">
    <property type="term" value="F:fatty acid synthase activity"/>
    <property type="evidence" value="ECO:0007669"/>
    <property type="project" value="TreeGrafter"/>
</dbReference>
<dbReference type="Proteomes" id="UP000772434">
    <property type="component" value="Unassembled WGS sequence"/>
</dbReference>
<evidence type="ECO:0000259" key="3">
    <source>
        <dbReference type="PROSITE" id="PS52004"/>
    </source>
</evidence>
<dbReference type="SUPFAM" id="SSF53901">
    <property type="entry name" value="Thiolase-like"/>
    <property type="match status" value="1"/>
</dbReference>
<accession>A0A9P5U347</accession>
<dbReference type="Gene3D" id="3.40.47.10">
    <property type="match status" value="1"/>
</dbReference>
<dbReference type="PROSITE" id="PS52004">
    <property type="entry name" value="KS3_2"/>
    <property type="match status" value="1"/>
</dbReference>
<dbReference type="InterPro" id="IPR020841">
    <property type="entry name" value="PKS_Beta-ketoAc_synthase_dom"/>
</dbReference>
<dbReference type="GO" id="GO:0044550">
    <property type="term" value="P:secondary metabolite biosynthetic process"/>
    <property type="evidence" value="ECO:0007669"/>
    <property type="project" value="TreeGrafter"/>
</dbReference>
<proteinExistence type="predicted"/>
<dbReference type="EMBL" id="JADNRY010000121">
    <property type="protein sequence ID" value="KAF9064546.1"/>
    <property type="molecule type" value="Genomic_DNA"/>
</dbReference>
<dbReference type="InterPro" id="IPR014030">
    <property type="entry name" value="Ketoacyl_synth_N"/>
</dbReference>
<dbReference type="SMART" id="SM00825">
    <property type="entry name" value="PKS_KS"/>
    <property type="match status" value="1"/>
</dbReference>
<keyword evidence="1" id="KW-0596">Phosphopantetheine</keyword>
<dbReference type="SMART" id="SM00827">
    <property type="entry name" value="PKS_AT"/>
    <property type="match status" value="1"/>
</dbReference>
<dbReference type="InterPro" id="IPR016036">
    <property type="entry name" value="Malonyl_transacylase_ACP-bd"/>
</dbReference>
<protein>
    <submittedName>
        <fullName evidence="4">Thiolase-like protein</fullName>
    </submittedName>
</protein>
<organism evidence="4 5">
    <name type="scientific">Rhodocollybia butyracea</name>
    <dbReference type="NCBI Taxonomy" id="206335"/>
    <lineage>
        <taxon>Eukaryota</taxon>
        <taxon>Fungi</taxon>
        <taxon>Dikarya</taxon>
        <taxon>Basidiomycota</taxon>
        <taxon>Agaricomycotina</taxon>
        <taxon>Agaricomycetes</taxon>
        <taxon>Agaricomycetidae</taxon>
        <taxon>Agaricales</taxon>
        <taxon>Marasmiineae</taxon>
        <taxon>Omphalotaceae</taxon>
        <taxon>Rhodocollybia</taxon>
    </lineage>
</organism>
<dbReference type="Gene3D" id="3.30.70.250">
    <property type="entry name" value="Malonyl-CoA ACP transacylase, ACP-binding"/>
    <property type="match status" value="1"/>
</dbReference>
<dbReference type="PANTHER" id="PTHR43775">
    <property type="entry name" value="FATTY ACID SYNTHASE"/>
    <property type="match status" value="1"/>
</dbReference>
<keyword evidence="5" id="KW-1185">Reference proteome</keyword>
<dbReference type="Pfam" id="PF22621">
    <property type="entry name" value="CurL-like_PKS_C"/>
    <property type="match status" value="1"/>
</dbReference>
<dbReference type="InterPro" id="IPR014031">
    <property type="entry name" value="Ketoacyl_synth_C"/>
</dbReference>
<comment type="caution">
    <text evidence="4">The sequence shown here is derived from an EMBL/GenBank/DDBJ whole genome shotgun (WGS) entry which is preliminary data.</text>
</comment>
<evidence type="ECO:0000256" key="1">
    <source>
        <dbReference type="ARBA" id="ARBA00022450"/>
    </source>
</evidence>
<evidence type="ECO:0000313" key="5">
    <source>
        <dbReference type="Proteomes" id="UP000772434"/>
    </source>
</evidence>
<keyword evidence="2" id="KW-0597">Phosphoprotein</keyword>
<dbReference type="Pfam" id="PF02801">
    <property type="entry name" value="Ketoacyl-synt_C"/>
    <property type="match status" value="1"/>
</dbReference>
<dbReference type="AlphaFoldDB" id="A0A9P5U347"/>
<name>A0A9P5U347_9AGAR</name>
<dbReference type="CDD" id="cd00833">
    <property type="entry name" value="PKS"/>
    <property type="match status" value="1"/>
</dbReference>
<dbReference type="Pfam" id="PF00109">
    <property type="entry name" value="ketoacyl-synt"/>
    <property type="match status" value="1"/>
</dbReference>
<dbReference type="SUPFAM" id="SSF55048">
    <property type="entry name" value="Probable ACP-binding domain of malonyl-CoA ACP transacylase"/>
    <property type="match status" value="1"/>
</dbReference>
<dbReference type="InterPro" id="IPR016039">
    <property type="entry name" value="Thiolase-like"/>
</dbReference>
<dbReference type="GO" id="GO:0006633">
    <property type="term" value="P:fatty acid biosynthetic process"/>
    <property type="evidence" value="ECO:0007669"/>
    <property type="project" value="TreeGrafter"/>
</dbReference>
<dbReference type="InterPro" id="IPR014043">
    <property type="entry name" value="Acyl_transferase_dom"/>
</dbReference>
<dbReference type="PANTHER" id="PTHR43775:SF37">
    <property type="entry name" value="SI:DKEY-61P9.11"/>
    <property type="match status" value="1"/>
</dbReference>
<dbReference type="InterPro" id="IPR050091">
    <property type="entry name" value="PKS_NRPS_Biosynth_Enz"/>
</dbReference>
<dbReference type="SUPFAM" id="SSF52151">
    <property type="entry name" value="FabD/lysophospholipase-like"/>
    <property type="match status" value="1"/>
</dbReference>
<reference evidence="4" key="1">
    <citation type="submission" date="2020-11" db="EMBL/GenBank/DDBJ databases">
        <authorList>
            <consortium name="DOE Joint Genome Institute"/>
            <person name="Ahrendt S."/>
            <person name="Riley R."/>
            <person name="Andreopoulos W."/>
            <person name="Labutti K."/>
            <person name="Pangilinan J."/>
            <person name="Ruiz-Duenas F.J."/>
            <person name="Barrasa J.M."/>
            <person name="Sanchez-Garcia M."/>
            <person name="Camarero S."/>
            <person name="Miyauchi S."/>
            <person name="Serrano A."/>
            <person name="Linde D."/>
            <person name="Babiker R."/>
            <person name="Drula E."/>
            <person name="Ayuso-Fernandez I."/>
            <person name="Pacheco R."/>
            <person name="Padilla G."/>
            <person name="Ferreira P."/>
            <person name="Barriuso J."/>
            <person name="Kellner H."/>
            <person name="Castanera R."/>
            <person name="Alfaro M."/>
            <person name="Ramirez L."/>
            <person name="Pisabarro A.G."/>
            <person name="Kuo A."/>
            <person name="Tritt A."/>
            <person name="Lipzen A."/>
            <person name="He G."/>
            <person name="Yan M."/>
            <person name="Ng V."/>
            <person name="Cullen D."/>
            <person name="Martin F."/>
            <person name="Rosso M.-N."/>
            <person name="Henrissat B."/>
            <person name="Hibbett D."/>
            <person name="Martinez A.T."/>
            <person name="Grigoriev I.V."/>
        </authorList>
    </citation>
    <scope>NUCLEOTIDE SEQUENCE</scope>
    <source>
        <strain evidence="4">AH 40177</strain>
    </source>
</reference>
<dbReference type="InterPro" id="IPR016035">
    <property type="entry name" value="Acyl_Trfase/lysoPLipase"/>
</dbReference>
<sequence>MASFSGKIAIIGMACRLPGGTHSPDEFWSLLLSEKCTMEDIPSSRFNIEDYWSENPGDSNKMPARKGHFLRDGMLFDEAFFNISPREATNTDPQHRVLLETVVDAMDDAGYKASSNGGEHGWDKSKIGVFIGSAGDSYQNNLTSQPIDAFFSTGTIRGFSGGRISHHFGWQGPSIVYDTACSSSLVAVHAACQSLLLNECNAAVASAVNMCTSPEMYIALSKGFFISNTEGCRTFDETADGYCRGEGVGVVVLKRFEDALRDKDKIDAVIVASGVNQSGLSESLTTPHPAIQADLFVENCKRANISPLSVCAVEAHGTGTQAGDFAEMEAIKMAYCDGREYLPETKLFVASVKPNVGHSESAAGLTSLIKAVLMTKHRKVSPHIGIITRRNPRLGNLEQAGIVIPTTPQELRPINGEGHIFIAVHSFGAPGGNASVIIQDAPMPSYHLDQFTSDPRTHHVIVLSAKPHTPLSTVGKQLLEHLNNTEAMSLSSLSYTTTARREDYSSRIALSVSSIDDLKDQLQACFTHETNSSSTTMPRVGFLIGGNGSQFQGMGKLLYETSPIFRKQIAACSTVAQELGVHGLLDLIMGDINPVLENPASELLGAVGIVSVGYALGKMWIDWGVRPQLLLGHSLGEYVGLALAGCISIADAMRLVITKIEAVHASSHYPNGGMLAVGLSPHDAKEIISLSGCRELEIACINGTSQTVISGTRLELLKLQSFIQSMPHLH</sequence>
<dbReference type="OrthoDB" id="329835at2759"/>
<evidence type="ECO:0000256" key="2">
    <source>
        <dbReference type="ARBA" id="ARBA00022553"/>
    </source>
</evidence>